<dbReference type="STRING" id="1230338.MOMA_08471"/>
<dbReference type="SUPFAM" id="SSF51306">
    <property type="entry name" value="LexA/Signal peptidase"/>
    <property type="match status" value="1"/>
</dbReference>
<dbReference type="Pfam" id="PF00717">
    <property type="entry name" value="Peptidase_S24"/>
    <property type="match status" value="1"/>
</dbReference>
<feature type="domain" description="Peptidase S24/S26A/S26B/S26C" evidence="1">
    <location>
        <begin position="2"/>
        <end position="51"/>
    </location>
</feature>
<dbReference type="Proteomes" id="UP000023795">
    <property type="component" value="Unassembled WGS sequence"/>
</dbReference>
<evidence type="ECO:0000313" key="2">
    <source>
        <dbReference type="EMBL" id="ELA08582.1"/>
    </source>
</evidence>
<dbReference type="InterPro" id="IPR036286">
    <property type="entry name" value="LexA/Signal_pep-like_sf"/>
</dbReference>
<organism evidence="2 3">
    <name type="scientific">Moraxella macacae 0408225</name>
    <dbReference type="NCBI Taxonomy" id="1230338"/>
    <lineage>
        <taxon>Bacteria</taxon>
        <taxon>Pseudomonadati</taxon>
        <taxon>Pseudomonadota</taxon>
        <taxon>Gammaproteobacteria</taxon>
        <taxon>Moraxellales</taxon>
        <taxon>Moraxellaceae</taxon>
        <taxon>Moraxella</taxon>
    </lineage>
</organism>
<evidence type="ECO:0000313" key="3">
    <source>
        <dbReference type="Proteomes" id="UP000023795"/>
    </source>
</evidence>
<accession>L2F6D1</accession>
<dbReference type="EMBL" id="ANIN01000002">
    <property type="protein sequence ID" value="ELA08582.1"/>
    <property type="molecule type" value="Genomic_DNA"/>
</dbReference>
<gene>
    <name evidence="2" type="ORF">MOMA_08471</name>
</gene>
<reference evidence="2 3" key="1">
    <citation type="journal article" date="2013" name="Genome Announc.">
        <title>Genome Sequence of Moraxella macacae 0408225, a Novel Bacterial Species Isolated from a Cynomolgus Macaque with Epistaxis.</title>
        <authorList>
            <person name="Ladner J.T."/>
            <person name="Whitehouse C.A."/>
            <person name="Koroleva G.I."/>
            <person name="Palacios G.F."/>
        </authorList>
    </citation>
    <scope>NUCLEOTIDE SEQUENCE [LARGE SCALE GENOMIC DNA]</scope>
    <source>
        <strain evidence="2 3">0408225</strain>
    </source>
</reference>
<protein>
    <submittedName>
        <fullName evidence="2">Transcriptional regulator</fullName>
    </submittedName>
</protein>
<keyword evidence="3" id="KW-1185">Reference proteome</keyword>
<evidence type="ECO:0000259" key="1">
    <source>
        <dbReference type="Pfam" id="PF00717"/>
    </source>
</evidence>
<dbReference type="AlphaFoldDB" id="L2F6D1"/>
<dbReference type="InterPro" id="IPR015927">
    <property type="entry name" value="Peptidase_S24_S26A/B/C"/>
</dbReference>
<dbReference type="Gene3D" id="2.10.109.10">
    <property type="entry name" value="Umud Fragment, subunit A"/>
    <property type="match status" value="1"/>
</dbReference>
<proteinExistence type="predicted"/>
<sequence length="82" mass="9785">MLSDGQVIAIDTSARRIFDGEIYAFRKNDEIKVKYLFKTNDGFKAISRNDDKLRYPHQQQLLTAFWRFFVVKKFLLIQIIKI</sequence>
<comment type="caution">
    <text evidence="2">The sequence shown here is derived from an EMBL/GenBank/DDBJ whole genome shotgun (WGS) entry which is preliminary data.</text>
</comment>
<dbReference type="PATRIC" id="fig|1230338.3.peg.1815"/>
<name>L2F6D1_9GAMM</name>